<evidence type="ECO:0000256" key="6">
    <source>
        <dbReference type="ARBA" id="ARBA00022898"/>
    </source>
</evidence>
<dbReference type="GO" id="GO:0004124">
    <property type="term" value="F:cysteine synthase activity"/>
    <property type="evidence" value="ECO:0007669"/>
    <property type="project" value="UniProtKB-EC"/>
</dbReference>
<evidence type="ECO:0000256" key="4">
    <source>
        <dbReference type="ARBA" id="ARBA00022605"/>
    </source>
</evidence>
<feature type="domain" description="Tryptophan synthase beta chain-like PALP" evidence="9">
    <location>
        <begin position="16"/>
        <end position="305"/>
    </location>
</feature>
<dbReference type="FunFam" id="3.40.50.1100:FF:000006">
    <property type="entry name" value="Cysteine synthase"/>
    <property type="match status" value="1"/>
</dbReference>
<dbReference type="InterPro" id="IPR001926">
    <property type="entry name" value="TrpB-like_PALP"/>
</dbReference>
<comment type="similarity">
    <text evidence="2">Belongs to the cysteine synthase/cystathionine beta-synthase family.</text>
</comment>
<dbReference type="OrthoDB" id="9808024at2"/>
<organism evidence="10 11">
    <name type="scientific">Candidatus Sulfotelmatobacter kueseliae</name>
    <dbReference type="NCBI Taxonomy" id="2042962"/>
    <lineage>
        <taxon>Bacteria</taxon>
        <taxon>Pseudomonadati</taxon>
        <taxon>Acidobacteriota</taxon>
        <taxon>Terriglobia</taxon>
        <taxon>Terriglobales</taxon>
        <taxon>Candidatus Korobacteraceae</taxon>
        <taxon>Candidatus Sulfotelmatobacter</taxon>
    </lineage>
</organism>
<dbReference type="AlphaFoldDB" id="A0A2U3KAG1"/>
<reference evidence="11" key="1">
    <citation type="submission" date="2018-02" db="EMBL/GenBank/DDBJ databases">
        <authorList>
            <person name="Hausmann B."/>
        </authorList>
    </citation>
    <scope>NUCLEOTIDE SEQUENCE [LARGE SCALE GENOMIC DNA]</scope>
    <source>
        <strain evidence="11">Peat soil MAG SbA1</strain>
    </source>
</reference>
<evidence type="ECO:0000256" key="1">
    <source>
        <dbReference type="ARBA" id="ARBA00001933"/>
    </source>
</evidence>
<evidence type="ECO:0000256" key="7">
    <source>
        <dbReference type="ARBA" id="ARBA00023192"/>
    </source>
</evidence>
<accession>A0A2U3KAG1</accession>
<keyword evidence="4" id="KW-0028">Amino-acid biosynthesis</keyword>
<dbReference type="Pfam" id="PF00291">
    <property type="entry name" value="PALP"/>
    <property type="match status" value="1"/>
</dbReference>
<keyword evidence="6" id="KW-0663">Pyridoxal phosphate</keyword>
<dbReference type="CDD" id="cd01561">
    <property type="entry name" value="CBS_like"/>
    <property type="match status" value="1"/>
</dbReference>
<dbReference type="Proteomes" id="UP000238701">
    <property type="component" value="Unassembled WGS sequence"/>
</dbReference>
<dbReference type="Gene3D" id="3.40.50.1100">
    <property type="match status" value="2"/>
</dbReference>
<evidence type="ECO:0000256" key="3">
    <source>
        <dbReference type="ARBA" id="ARBA00012681"/>
    </source>
</evidence>
<evidence type="ECO:0000259" key="9">
    <source>
        <dbReference type="Pfam" id="PF00291"/>
    </source>
</evidence>
<dbReference type="EC" id="2.5.1.47" evidence="3"/>
<evidence type="ECO:0000256" key="5">
    <source>
        <dbReference type="ARBA" id="ARBA00022679"/>
    </source>
</evidence>
<evidence type="ECO:0000256" key="2">
    <source>
        <dbReference type="ARBA" id="ARBA00007103"/>
    </source>
</evidence>
<dbReference type="PANTHER" id="PTHR10314">
    <property type="entry name" value="CYSTATHIONINE BETA-SYNTHASE"/>
    <property type="match status" value="1"/>
</dbReference>
<sequence length="357" mass="38691">MPSETELLSRFAALARVIGNTPMLAIDFFFRGRLRAVYAKCEHLNLTGSIKDRMALHILRTAYVSGRLTPGDKIVEVTSGNTGISFAAIGTALGHPVTIFMPDWMSTERKQLIQSYGARVVSVSREEGGFIGAIRKTEEMASDESNVFLPRQFSNCANVEAHELTRGREIWLQLGNSDLVPGAFVAGVGTGGTVMGVGRFLRTARKDIRIHPVEPAESPTLSTGCKIGHHRIQGISDEFIPPILDLCQLDSVISISDGDSIVMAKTLAREIGLGVGISSGCNFSAATQIQNDLGGDAIVVTVFPDDNKKYLTTDLLRDEPVRDGFLSPQIKLTAIRVLPRVCQMCDALPTALRSYLS</sequence>
<dbReference type="SUPFAM" id="SSF53686">
    <property type="entry name" value="Tryptophan synthase beta subunit-like PLP-dependent enzymes"/>
    <property type="match status" value="1"/>
</dbReference>
<gene>
    <name evidence="10" type="primary">cysK</name>
    <name evidence="10" type="ORF">SBA1_160019</name>
</gene>
<evidence type="ECO:0000313" key="10">
    <source>
        <dbReference type="EMBL" id="SPF36649.1"/>
    </source>
</evidence>
<evidence type="ECO:0000313" key="11">
    <source>
        <dbReference type="Proteomes" id="UP000238701"/>
    </source>
</evidence>
<dbReference type="InterPro" id="IPR036052">
    <property type="entry name" value="TrpB-like_PALP_sf"/>
</dbReference>
<keyword evidence="7" id="KW-0198">Cysteine biosynthesis</keyword>
<name>A0A2U3KAG1_9BACT</name>
<protein>
    <recommendedName>
        <fullName evidence="3">cysteine synthase</fullName>
        <ecNumber evidence="3">2.5.1.47</ecNumber>
    </recommendedName>
</protein>
<dbReference type="InterPro" id="IPR050214">
    <property type="entry name" value="Cys_Synth/Cystath_Beta-Synth"/>
</dbReference>
<proteinExistence type="inferred from homology"/>
<evidence type="ECO:0000256" key="8">
    <source>
        <dbReference type="ARBA" id="ARBA00047931"/>
    </source>
</evidence>
<keyword evidence="5 10" id="KW-0808">Transferase</keyword>
<dbReference type="EMBL" id="OMOD01000068">
    <property type="protein sequence ID" value="SPF36649.1"/>
    <property type="molecule type" value="Genomic_DNA"/>
</dbReference>
<comment type="catalytic activity">
    <reaction evidence="8">
        <text>O-acetyl-L-serine + hydrogen sulfide = L-cysteine + acetate</text>
        <dbReference type="Rhea" id="RHEA:14829"/>
        <dbReference type="ChEBI" id="CHEBI:29919"/>
        <dbReference type="ChEBI" id="CHEBI:30089"/>
        <dbReference type="ChEBI" id="CHEBI:35235"/>
        <dbReference type="ChEBI" id="CHEBI:58340"/>
        <dbReference type="EC" id="2.5.1.47"/>
    </reaction>
</comment>
<comment type="cofactor">
    <cofactor evidence="1">
        <name>pyridoxal 5'-phosphate</name>
        <dbReference type="ChEBI" id="CHEBI:597326"/>
    </cofactor>
</comment>